<evidence type="ECO:0000259" key="1">
    <source>
        <dbReference type="PROSITE" id="PS50943"/>
    </source>
</evidence>
<dbReference type="PANTHER" id="PTHR43236:SF1">
    <property type="entry name" value="BLL7220 PROTEIN"/>
    <property type="match status" value="1"/>
</dbReference>
<dbReference type="EMBL" id="BMIK01000018">
    <property type="protein sequence ID" value="GGC42383.1"/>
    <property type="molecule type" value="Genomic_DNA"/>
</dbReference>
<dbReference type="InterPro" id="IPR052345">
    <property type="entry name" value="Rad_response_metalloprotease"/>
</dbReference>
<keyword evidence="3" id="KW-1185">Reference proteome</keyword>
<dbReference type="CDD" id="cd00093">
    <property type="entry name" value="HTH_XRE"/>
    <property type="match status" value="1"/>
</dbReference>
<protein>
    <recommendedName>
        <fullName evidence="1">HTH cro/C1-type domain-containing protein</fullName>
    </recommendedName>
</protein>
<dbReference type="PANTHER" id="PTHR43236">
    <property type="entry name" value="ANTITOXIN HIGA1"/>
    <property type="match status" value="1"/>
</dbReference>
<evidence type="ECO:0000313" key="2">
    <source>
        <dbReference type="EMBL" id="GGC42383.1"/>
    </source>
</evidence>
<sequence>MMITNDRQYKISKSQIENFQTALDAFSVASENAENTHPKILEAYKSAIESQLNDLLEEVREYEDLKAGRVVMAEIHDLSGLPLALIKSRIANGLTQAELAEKLGVKMQQIQKYEAERYSSASLKTLLKIASALGVKVSADVQLTDMPQREKFDIKNYPFKQMYQRNWFSGFVGSLNDATIHAQTLLENLYKSADMEFTPHALTKKSVRTDGKFNDFALDAWYARVISKAKTQKVSRKYASDIINEDWLSKLRELSKEANGPLLAAEYLRESGIRFIIEQSLEGTYLDGAAMTFENDSPIIAMTLRYDRLDNFWFVLFHEIAHIYLHLNDTVNVIFDDLDANVDGIEKEADDYALNALISNDLWKKSLIRFNPTEKGIINLANSLNINPALIAGRLRKERNSFFIFNELIGQGKVRKCFINAINY</sequence>
<name>A0ABQ1MLJ9_9SPHI</name>
<dbReference type="InterPro" id="IPR001387">
    <property type="entry name" value="Cro/C1-type_HTH"/>
</dbReference>
<gene>
    <name evidence="2" type="ORF">GCM10011386_38230</name>
</gene>
<dbReference type="RefSeq" id="WP_188753072.1">
    <property type="nucleotide sequence ID" value="NZ_BMIK01000018.1"/>
</dbReference>
<dbReference type="Gene3D" id="1.10.260.40">
    <property type="entry name" value="lambda repressor-like DNA-binding domains"/>
    <property type="match status" value="1"/>
</dbReference>
<evidence type="ECO:0000313" key="3">
    <source>
        <dbReference type="Proteomes" id="UP000597338"/>
    </source>
</evidence>
<reference evidence="3" key="1">
    <citation type="journal article" date="2019" name="Int. J. Syst. Evol. Microbiol.">
        <title>The Global Catalogue of Microorganisms (GCM) 10K type strain sequencing project: providing services to taxonomists for standard genome sequencing and annotation.</title>
        <authorList>
            <consortium name="The Broad Institute Genomics Platform"/>
            <consortium name="The Broad Institute Genome Sequencing Center for Infectious Disease"/>
            <person name="Wu L."/>
            <person name="Ma J."/>
        </authorList>
    </citation>
    <scope>NUCLEOTIDE SEQUENCE [LARGE SCALE GENOMIC DNA]</scope>
    <source>
        <strain evidence="3">CGMCC 1.15342</strain>
    </source>
</reference>
<proteinExistence type="predicted"/>
<comment type="caution">
    <text evidence="2">The sequence shown here is derived from an EMBL/GenBank/DDBJ whole genome shotgun (WGS) entry which is preliminary data.</text>
</comment>
<accession>A0ABQ1MLJ9</accession>
<dbReference type="Proteomes" id="UP000597338">
    <property type="component" value="Unassembled WGS sequence"/>
</dbReference>
<organism evidence="2 3">
    <name type="scientific">Parapedobacter defluvii</name>
    <dbReference type="NCBI Taxonomy" id="2045106"/>
    <lineage>
        <taxon>Bacteria</taxon>
        <taxon>Pseudomonadati</taxon>
        <taxon>Bacteroidota</taxon>
        <taxon>Sphingobacteriia</taxon>
        <taxon>Sphingobacteriales</taxon>
        <taxon>Sphingobacteriaceae</taxon>
        <taxon>Parapedobacter</taxon>
    </lineage>
</organism>
<dbReference type="PROSITE" id="PS50943">
    <property type="entry name" value="HTH_CROC1"/>
    <property type="match status" value="1"/>
</dbReference>
<dbReference type="SUPFAM" id="SSF47413">
    <property type="entry name" value="lambda repressor-like DNA-binding domains"/>
    <property type="match status" value="1"/>
</dbReference>
<feature type="domain" description="HTH cro/C1-type" evidence="1">
    <location>
        <begin position="85"/>
        <end position="142"/>
    </location>
</feature>
<dbReference type="Pfam" id="PF01381">
    <property type="entry name" value="HTH_3"/>
    <property type="match status" value="1"/>
</dbReference>
<dbReference type="InterPro" id="IPR010982">
    <property type="entry name" value="Lambda_DNA-bd_dom_sf"/>
</dbReference>
<dbReference type="SMART" id="SM00530">
    <property type="entry name" value="HTH_XRE"/>
    <property type="match status" value="1"/>
</dbReference>